<evidence type="ECO:0000256" key="1">
    <source>
        <dbReference type="ARBA" id="ARBA00022679"/>
    </source>
</evidence>
<evidence type="ECO:0000313" key="5">
    <source>
        <dbReference type="EMBL" id="MBM0107560.1"/>
    </source>
</evidence>
<gene>
    <name evidence="5" type="ORF">JM946_22695</name>
</gene>
<dbReference type="SMART" id="SM00450">
    <property type="entry name" value="RHOD"/>
    <property type="match status" value="2"/>
</dbReference>
<sequence length="281" mass="30898">MHTTLVSTATLADHLQDARWLIVDCRFDLAQPAAGEAAYRAGHIPGAIYAHLDRDLSSPITPQSGRHPLPDPERFAATLSAWGVTADTQVIAYDADNGMYASRLWWLLRWVGHRAVAVLDGGFKAWTAAGLPTDTEIPARTPSRFQARPNRDLWLTTEEVQERVQQPDWRLLDARAPERFAGKVEPLDTVAGHVPGARNHPFSTNLTSDARFSAPEELRRGYERSQDGVADDHTIVMCGSGVTACHLLLAMEVAGKPGARLYAGSWSEWIRNPSRSVATTD</sequence>
<dbReference type="PROSITE" id="PS50206">
    <property type="entry name" value="RHODANESE_3"/>
    <property type="match status" value="2"/>
</dbReference>
<dbReference type="PANTHER" id="PTHR11364">
    <property type="entry name" value="THIOSULFATE SULFERTANSFERASE"/>
    <property type="match status" value="1"/>
</dbReference>
<dbReference type="InterPro" id="IPR045078">
    <property type="entry name" value="TST/MPST-like"/>
</dbReference>
<comment type="caution">
    <text evidence="5">The sequence shown here is derived from an EMBL/GenBank/DDBJ whole genome shotgun (WGS) entry which is preliminary data.</text>
</comment>
<evidence type="ECO:0000256" key="3">
    <source>
        <dbReference type="RuleBase" id="RU000507"/>
    </source>
</evidence>
<proteinExistence type="predicted"/>
<name>A0ABS1X2W9_9GAMM</name>
<dbReference type="Proteomes" id="UP000661077">
    <property type="component" value="Unassembled WGS sequence"/>
</dbReference>
<evidence type="ECO:0000259" key="4">
    <source>
        <dbReference type="PROSITE" id="PS50206"/>
    </source>
</evidence>
<dbReference type="PANTHER" id="PTHR11364:SF27">
    <property type="entry name" value="SULFURTRANSFERASE"/>
    <property type="match status" value="1"/>
</dbReference>
<protein>
    <recommendedName>
        <fullName evidence="3">Sulfurtransferase</fullName>
    </recommendedName>
</protein>
<keyword evidence="1 3" id="KW-0808">Transferase</keyword>
<dbReference type="PROSITE" id="PS00683">
    <property type="entry name" value="RHODANESE_2"/>
    <property type="match status" value="1"/>
</dbReference>
<dbReference type="CDD" id="cd01448">
    <property type="entry name" value="TST_Repeat_1"/>
    <property type="match status" value="1"/>
</dbReference>
<keyword evidence="2" id="KW-0677">Repeat</keyword>
<dbReference type="SUPFAM" id="SSF52821">
    <property type="entry name" value="Rhodanese/Cell cycle control phosphatase"/>
    <property type="match status" value="2"/>
</dbReference>
<accession>A0ABS1X2W9</accession>
<dbReference type="RefSeq" id="WP_203169664.1">
    <property type="nucleotide sequence ID" value="NZ_JAEVLS010000005.1"/>
</dbReference>
<feature type="domain" description="Rhodanese" evidence="4">
    <location>
        <begin position="165"/>
        <end position="278"/>
    </location>
</feature>
<dbReference type="CDD" id="cd01449">
    <property type="entry name" value="TST_Repeat_2"/>
    <property type="match status" value="1"/>
</dbReference>
<dbReference type="Pfam" id="PF00581">
    <property type="entry name" value="Rhodanese"/>
    <property type="match status" value="2"/>
</dbReference>
<reference evidence="5 6" key="1">
    <citation type="journal article" date="2021" name="Int. J. Syst. Evol. Microbiol.">
        <title>Steroidobacter gossypii sp. nov., isolated from soil of cotton cropping field.</title>
        <authorList>
            <person name="Huang R."/>
            <person name="Yang S."/>
            <person name="Zhen C."/>
            <person name="Liu W."/>
        </authorList>
    </citation>
    <scope>NUCLEOTIDE SEQUENCE [LARGE SCALE GENOMIC DNA]</scope>
    <source>
        <strain evidence="5 6">S1-65</strain>
    </source>
</reference>
<dbReference type="InterPro" id="IPR036873">
    <property type="entry name" value="Rhodanese-like_dom_sf"/>
</dbReference>
<keyword evidence="6" id="KW-1185">Reference proteome</keyword>
<dbReference type="InterPro" id="IPR001763">
    <property type="entry name" value="Rhodanese-like_dom"/>
</dbReference>
<dbReference type="EMBL" id="JAEVLS010000005">
    <property type="protein sequence ID" value="MBM0107560.1"/>
    <property type="molecule type" value="Genomic_DNA"/>
</dbReference>
<evidence type="ECO:0000313" key="6">
    <source>
        <dbReference type="Proteomes" id="UP000661077"/>
    </source>
</evidence>
<feature type="domain" description="Rhodanese" evidence="4">
    <location>
        <begin position="16"/>
        <end position="135"/>
    </location>
</feature>
<dbReference type="Gene3D" id="3.40.250.10">
    <property type="entry name" value="Rhodanese-like domain"/>
    <property type="match status" value="2"/>
</dbReference>
<organism evidence="5 6">
    <name type="scientific">Steroidobacter gossypii</name>
    <dbReference type="NCBI Taxonomy" id="2805490"/>
    <lineage>
        <taxon>Bacteria</taxon>
        <taxon>Pseudomonadati</taxon>
        <taxon>Pseudomonadota</taxon>
        <taxon>Gammaproteobacteria</taxon>
        <taxon>Steroidobacterales</taxon>
        <taxon>Steroidobacteraceae</taxon>
        <taxon>Steroidobacter</taxon>
    </lineage>
</organism>
<evidence type="ECO:0000256" key="2">
    <source>
        <dbReference type="ARBA" id="ARBA00022737"/>
    </source>
</evidence>
<dbReference type="InterPro" id="IPR001307">
    <property type="entry name" value="Thiosulphate_STrfase_CS"/>
</dbReference>